<accession>A0A078KYH5</accession>
<proteinExistence type="predicted"/>
<evidence type="ECO:0000256" key="1">
    <source>
        <dbReference type="SAM" id="MobiDB-lite"/>
    </source>
</evidence>
<organism evidence="2 3">
    <name type="scientific">Legionella massiliensis</name>
    <dbReference type="NCBI Taxonomy" id="1034943"/>
    <lineage>
        <taxon>Bacteria</taxon>
        <taxon>Pseudomonadati</taxon>
        <taxon>Pseudomonadota</taxon>
        <taxon>Gammaproteobacteria</taxon>
        <taxon>Legionellales</taxon>
        <taxon>Legionellaceae</taxon>
        <taxon>Legionella</taxon>
    </lineage>
</organism>
<feature type="compositionally biased region" description="Basic and acidic residues" evidence="1">
    <location>
        <begin position="14"/>
        <end position="23"/>
    </location>
</feature>
<gene>
    <name evidence="2" type="ORF">BN59_02272</name>
</gene>
<reference evidence="2 3" key="1">
    <citation type="submission" date="2014-06" db="EMBL/GenBank/DDBJ databases">
        <authorList>
            <person name="Urmite Genomes Urmite Genomes"/>
        </authorList>
    </citation>
    <scope>NUCLEOTIDE SEQUENCE [LARGE SCALE GENOMIC DNA]</scope>
</reference>
<protein>
    <submittedName>
        <fullName evidence="2">Uncharacterized protein</fullName>
    </submittedName>
</protein>
<dbReference type="RefSeq" id="WP_043874425.1">
    <property type="nucleotide sequence ID" value="NZ_CCVW01000002.1"/>
</dbReference>
<evidence type="ECO:0000313" key="3">
    <source>
        <dbReference type="Proteomes" id="UP000044071"/>
    </source>
</evidence>
<sequence length="474" mass="54254">MKRREDGSLTSRSKSPDSKKPRVESEVQISTLREFVALLSNNYEIVGSLIAQARIEPELIEAFFSSYDLSIYSEELLKRLANGLNQSERYIAVLHLCFEKACAAGCYDLLAYMLEHCESLDLEHPELRPYKELFWAYAAAREKKQEFHSLILCFDLLLQDPRIEPDKYALYLACLFRGKTAASLLLNHPDIDPNCLFLVMNERTYWRYDPSNFISNNLSESLIGWIIAGDVDESIGDLLLKIAGRLETDLIHDLLCCKILVAIQRHDSGSLIKALKVLAVLDGNYFWQSVLLNALFFKIDERQMDAKSVLSYMVNDDSFDWVAEFEEVVKYADLFVLFHGSNERFACDLISVLITAPRFHRFIPTFVHDCCFAQEDLSTFKLVCNNLGKLSIDVYQLIVLPLLNEDKLSDVLEKDLALKQEIRKLWLAKATFPKVKLLLEGHASNSSAFFSVPNEIVGEIRNHYISVEQDSFNI</sequence>
<feature type="region of interest" description="Disordered" evidence="1">
    <location>
        <begin position="1"/>
        <end position="23"/>
    </location>
</feature>
<dbReference type="AlphaFoldDB" id="A0A078KYH5"/>
<dbReference type="STRING" id="1034943.BN59_02272"/>
<dbReference type="Proteomes" id="UP000044071">
    <property type="component" value="Unassembled WGS sequence"/>
</dbReference>
<dbReference type="EMBL" id="CCSB01000002">
    <property type="protein sequence ID" value="CDZ77976.1"/>
    <property type="molecule type" value="Genomic_DNA"/>
</dbReference>
<evidence type="ECO:0000313" key="2">
    <source>
        <dbReference type="EMBL" id="CDZ77976.1"/>
    </source>
</evidence>
<keyword evidence="3" id="KW-1185">Reference proteome</keyword>
<name>A0A078KYH5_9GAMM</name>